<gene>
    <name evidence="2" type="ORF">QHF89_49700</name>
</gene>
<feature type="signal peptide" evidence="1">
    <location>
        <begin position="1"/>
        <end position="36"/>
    </location>
</feature>
<reference evidence="2 3" key="1">
    <citation type="submission" date="2023-04" db="EMBL/GenBank/DDBJ databases">
        <title>The genome sequence of Polyangium sorediatum DSM14670.</title>
        <authorList>
            <person name="Zhang X."/>
        </authorList>
    </citation>
    <scope>NUCLEOTIDE SEQUENCE [LARGE SCALE GENOMIC DNA]</scope>
    <source>
        <strain evidence="2 3">DSM 14670</strain>
    </source>
</reference>
<keyword evidence="3" id="KW-1185">Reference proteome</keyword>
<organism evidence="2 3">
    <name type="scientific">Polyangium sorediatum</name>
    <dbReference type="NCBI Taxonomy" id="889274"/>
    <lineage>
        <taxon>Bacteria</taxon>
        <taxon>Pseudomonadati</taxon>
        <taxon>Myxococcota</taxon>
        <taxon>Polyangia</taxon>
        <taxon>Polyangiales</taxon>
        <taxon>Polyangiaceae</taxon>
        <taxon>Polyangium</taxon>
    </lineage>
</organism>
<dbReference type="EMBL" id="JARZHI010000158">
    <property type="protein sequence ID" value="MDI1437682.1"/>
    <property type="molecule type" value="Genomic_DNA"/>
</dbReference>
<protein>
    <recommendedName>
        <fullName evidence="4">Secreted protein</fullName>
    </recommendedName>
</protein>
<dbReference type="Proteomes" id="UP001160301">
    <property type="component" value="Unassembled WGS sequence"/>
</dbReference>
<dbReference type="RefSeq" id="WP_136973405.1">
    <property type="nucleotide sequence ID" value="NZ_JARZHI010000158.1"/>
</dbReference>
<evidence type="ECO:0008006" key="4">
    <source>
        <dbReference type="Google" id="ProtNLM"/>
    </source>
</evidence>
<comment type="caution">
    <text evidence="2">The sequence shown here is derived from an EMBL/GenBank/DDBJ whole genome shotgun (WGS) entry which is preliminary data.</text>
</comment>
<accession>A0ABT6PAM2</accession>
<evidence type="ECO:0000313" key="2">
    <source>
        <dbReference type="EMBL" id="MDI1437682.1"/>
    </source>
</evidence>
<sequence>MTTAGRKASHKCVSSNRSIVRCVAFLLAFVSSGARASAQPVVRPASTQASPAQAQSDARMLSASPDAPVASLGWRDTLRGAVGARMPIVGALAGTGFLLQLPALIELHNTSPTQAVPWEYWRGRLAIEAIYRREVTLGARKAAFAGAFAVEHESDHSSKGHPGFVNLNSLSLRGDSTVALGIHALTVALVTRLHVLTCTTDAVTCGNYGGKGGSVTFETAMDVVFDGTFVKGYPYRFFVALHGAWLVSNELATTERRLVLDTGVALRPAAQGLYQLYFTALAGNEVGYYRMAPAVLQAGFGVRWGF</sequence>
<evidence type="ECO:0000313" key="3">
    <source>
        <dbReference type="Proteomes" id="UP001160301"/>
    </source>
</evidence>
<evidence type="ECO:0000256" key="1">
    <source>
        <dbReference type="SAM" id="SignalP"/>
    </source>
</evidence>
<keyword evidence="1" id="KW-0732">Signal</keyword>
<feature type="chain" id="PRO_5045369073" description="Secreted protein" evidence="1">
    <location>
        <begin position="37"/>
        <end position="306"/>
    </location>
</feature>
<name>A0ABT6PAM2_9BACT</name>
<proteinExistence type="predicted"/>